<accession>A0A183DGZ3</accession>
<gene>
    <name evidence="2" type="ORF">GPUH_LOCUS7986</name>
</gene>
<dbReference type="WBParaSite" id="GPUH_0000799301-mRNA-1">
    <property type="protein sequence ID" value="GPUH_0000799301-mRNA-1"/>
    <property type="gene ID" value="GPUH_0000799301"/>
</dbReference>
<feature type="compositionally biased region" description="Basic and acidic residues" evidence="1">
    <location>
        <begin position="59"/>
        <end position="76"/>
    </location>
</feature>
<sequence>MASVSDEQRQQLLSGFPEKANQSKPERASEHHGMEQMNPAKDFLQTLSVPDQSVVVPERNMKQKENREQAIKEPQKRVTETNLAAGLDLREAYAYVNQLNTQNSLATSRGSEGW</sequence>
<proteinExistence type="predicted"/>
<protein>
    <submittedName>
        <fullName evidence="4">IncF plasmid conjugative transfer DNA-nicking and unwinding protein TraI</fullName>
    </submittedName>
</protein>
<feature type="compositionally biased region" description="Basic and acidic residues" evidence="1">
    <location>
        <begin position="24"/>
        <end position="34"/>
    </location>
</feature>
<dbReference type="Proteomes" id="UP000271098">
    <property type="component" value="Unassembled WGS sequence"/>
</dbReference>
<dbReference type="AlphaFoldDB" id="A0A183DGZ3"/>
<organism evidence="4">
    <name type="scientific">Gongylonema pulchrum</name>
    <dbReference type="NCBI Taxonomy" id="637853"/>
    <lineage>
        <taxon>Eukaryota</taxon>
        <taxon>Metazoa</taxon>
        <taxon>Ecdysozoa</taxon>
        <taxon>Nematoda</taxon>
        <taxon>Chromadorea</taxon>
        <taxon>Rhabditida</taxon>
        <taxon>Spirurina</taxon>
        <taxon>Spiruromorpha</taxon>
        <taxon>Spiruroidea</taxon>
        <taxon>Gongylonematidae</taxon>
        <taxon>Gongylonema</taxon>
    </lineage>
</organism>
<reference evidence="4" key="1">
    <citation type="submission" date="2016-06" db="UniProtKB">
        <authorList>
            <consortium name="WormBaseParasite"/>
        </authorList>
    </citation>
    <scope>IDENTIFICATION</scope>
</reference>
<keyword evidence="3" id="KW-1185">Reference proteome</keyword>
<name>A0A183DGZ3_9BILA</name>
<evidence type="ECO:0000313" key="4">
    <source>
        <dbReference type="WBParaSite" id="GPUH_0000799301-mRNA-1"/>
    </source>
</evidence>
<evidence type="ECO:0000313" key="3">
    <source>
        <dbReference type="Proteomes" id="UP000271098"/>
    </source>
</evidence>
<feature type="region of interest" description="Disordered" evidence="1">
    <location>
        <begin position="1"/>
        <end position="43"/>
    </location>
</feature>
<dbReference type="EMBL" id="UYRT01022062">
    <property type="protein sequence ID" value="VDK60355.1"/>
    <property type="molecule type" value="Genomic_DNA"/>
</dbReference>
<evidence type="ECO:0000256" key="1">
    <source>
        <dbReference type="SAM" id="MobiDB-lite"/>
    </source>
</evidence>
<evidence type="ECO:0000313" key="2">
    <source>
        <dbReference type="EMBL" id="VDK60355.1"/>
    </source>
</evidence>
<reference evidence="2 3" key="2">
    <citation type="submission" date="2018-11" db="EMBL/GenBank/DDBJ databases">
        <authorList>
            <consortium name="Pathogen Informatics"/>
        </authorList>
    </citation>
    <scope>NUCLEOTIDE SEQUENCE [LARGE SCALE GENOMIC DNA]</scope>
</reference>
<feature type="region of interest" description="Disordered" evidence="1">
    <location>
        <begin position="55"/>
        <end position="76"/>
    </location>
</feature>